<evidence type="ECO:0000313" key="1">
    <source>
        <dbReference type="EMBL" id="KZE64092.1"/>
    </source>
</evidence>
<organism evidence="1 2">
    <name type="scientific">Fictibacillus phosphorivorans</name>
    <dbReference type="NCBI Taxonomy" id="1221500"/>
    <lineage>
        <taxon>Bacteria</taxon>
        <taxon>Bacillati</taxon>
        <taxon>Bacillota</taxon>
        <taxon>Bacilli</taxon>
        <taxon>Bacillales</taxon>
        <taxon>Fictibacillaceae</taxon>
        <taxon>Fictibacillus</taxon>
    </lineage>
</organism>
<keyword evidence="2" id="KW-1185">Reference proteome</keyword>
<reference evidence="2" key="1">
    <citation type="submission" date="2016-01" db="EMBL/GenBank/DDBJ databases">
        <title>Draft genome of Chromobacterium sp. F49.</title>
        <authorList>
            <person name="Hong K.W."/>
        </authorList>
    </citation>
    <scope>NUCLEOTIDE SEQUENCE [LARGE SCALE GENOMIC DNA]</scope>
    <source>
        <strain evidence="2">P7IIIA</strain>
    </source>
</reference>
<dbReference type="EMBL" id="LRFC01000038">
    <property type="protein sequence ID" value="KZE64092.1"/>
    <property type="molecule type" value="Genomic_DNA"/>
</dbReference>
<dbReference type="AlphaFoldDB" id="A0A163PT63"/>
<gene>
    <name evidence="1" type="ORF">AWM68_13375</name>
</gene>
<proteinExistence type="predicted"/>
<dbReference type="RefSeq" id="WP_066245113.1">
    <property type="nucleotide sequence ID" value="NZ_LRFC01000038.1"/>
</dbReference>
<comment type="caution">
    <text evidence="1">The sequence shown here is derived from an EMBL/GenBank/DDBJ whole genome shotgun (WGS) entry which is preliminary data.</text>
</comment>
<protein>
    <submittedName>
        <fullName evidence="1">Uncharacterized protein</fullName>
    </submittedName>
</protein>
<accession>A0A163PT63</accession>
<sequence>MSRPWTIEQQVYLIEAIPQYRSTIEGYESNIARKLTRSFSEKLYNNTPALRDRSIGAIEQRLPYLDNLLAGAFIKEAYAIKDQHLYQTKPRKDSSVVPNRCNTRHSYNGFLK</sequence>
<dbReference type="Proteomes" id="UP000076567">
    <property type="component" value="Unassembled WGS sequence"/>
</dbReference>
<name>A0A163PT63_9BACL</name>
<dbReference type="OrthoDB" id="2866480at2"/>
<evidence type="ECO:0000313" key="2">
    <source>
        <dbReference type="Proteomes" id="UP000076567"/>
    </source>
</evidence>